<protein>
    <recommendedName>
        <fullName evidence="6">Mediator of RNA polymerase II transcription subunit 18</fullName>
    </recommendedName>
    <alternativeName>
        <fullName evidence="6">Mediator complex subunit 18</fullName>
    </alternativeName>
</protein>
<dbReference type="Ensembl" id="ENSCINT00000030968.1">
    <property type="protein sequence ID" value="ENSCINP00000029924.1"/>
    <property type="gene ID" value="ENSCING00000020865.1"/>
</dbReference>
<dbReference type="InterPro" id="IPR019095">
    <property type="entry name" value="Mediator_Med18"/>
</dbReference>
<comment type="function">
    <text evidence="6">Component of the Mediator complex, a coactivator involved in the regulated transcription of nearly all RNA polymerase II-dependent genes. Mediator functions as a bridge to convey information from gene-specific regulatory proteins to the basal RNA polymerase II transcription machinery. Mediator is recruited to promoters by direct interactions with regulatory proteins and serves as a scaffold for the assembly of a functional preinitiation complex with RNA polymerase II and the general transcription factors.</text>
</comment>
<comment type="similarity">
    <text evidence="2 6">Belongs to the Mediator complex subunit 18 family.</text>
</comment>
<dbReference type="OMA" id="ARGYMFR"/>
<dbReference type="PANTHER" id="PTHR13321:SF2">
    <property type="entry name" value="MEDIATOR OF RNA POLYMERASE II TRANSCRIPTION SUBUNIT 18"/>
    <property type="match status" value="1"/>
</dbReference>
<keyword evidence="4 6" id="KW-0804">Transcription</keyword>
<dbReference type="Pfam" id="PF09637">
    <property type="entry name" value="Med18"/>
    <property type="match status" value="2"/>
</dbReference>
<dbReference type="GeneTree" id="ENSGT00390000003312"/>
<proteinExistence type="inferred from homology"/>
<accession>H2XJU2</accession>
<keyword evidence="3 6" id="KW-0805">Transcription regulation</keyword>
<dbReference type="STRING" id="7719.ENSCINP00000029924"/>
<keyword evidence="8" id="KW-1185">Reference proteome</keyword>
<dbReference type="AlphaFoldDB" id="H2XJU2"/>
<sequence>IMVDAADYQPLSGDAPVIANMQEFFLQGSVLDTCVDKIHERLQGLCDNVSPEAFTDHERTYVMRNTTSNMPITVKACQSLVDKSAVPWQIKYMGNTDVGDRTKSAMIRSSVSVAVSKDPSEFLEDLGFVLQFEVILKGYFYRKGRLKITVAKLSGSIDPNKHEAGNMSHLIEVSALASPLDESAGDEVRIFSQFLRPIVFLDKVDVRRLQ</sequence>
<dbReference type="FunCoup" id="H2XJU2">
    <property type="interactions" value="293"/>
</dbReference>
<dbReference type="Proteomes" id="UP000008144">
    <property type="component" value="Unassembled WGS sequence"/>
</dbReference>
<reference evidence="7" key="2">
    <citation type="submission" date="2025-08" db="UniProtKB">
        <authorList>
            <consortium name="Ensembl"/>
        </authorList>
    </citation>
    <scope>IDENTIFICATION</scope>
</reference>
<evidence type="ECO:0000256" key="3">
    <source>
        <dbReference type="ARBA" id="ARBA00023015"/>
    </source>
</evidence>
<gene>
    <name evidence="6" type="primary">MED18</name>
</gene>
<dbReference type="InParanoid" id="H2XJU2"/>
<name>H2XJU2_CIOIN</name>
<evidence type="ECO:0000256" key="4">
    <source>
        <dbReference type="ARBA" id="ARBA00023163"/>
    </source>
</evidence>
<evidence type="ECO:0000256" key="5">
    <source>
        <dbReference type="ARBA" id="ARBA00023242"/>
    </source>
</evidence>
<evidence type="ECO:0000256" key="6">
    <source>
        <dbReference type="RuleBase" id="RU364150"/>
    </source>
</evidence>
<evidence type="ECO:0000256" key="2">
    <source>
        <dbReference type="ARBA" id="ARBA00009814"/>
    </source>
</evidence>
<comment type="subcellular location">
    <subcellularLocation>
        <location evidence="1 6">Nucleus</location>
    </subcellularLocation>
</comment>
<keyword evidence="6" id="KW-0010">Activator</keyword>
<dbReference type="GO" id="GO:0003712">
    <property type="term" value="F:transcription coregulator activity"/>
    <property type="evidence" value="ECO:0000318"/>
    <property type="project" value="GO_Central"/>
</dbReference>
<dbReference type="GO" id="GO:0016592">
    <property type="term" value="C:mediator complex"/>
    <property type="evidence" value="ECO:0000318"/>
    <property type="project" value="GO_Central"/>
</dbReference>
<comment type="subunit">
    <text evidence="6">Component of the Mediator complex.</text>
</comment>
<dbReference type="Gene3D" id="2.40.320.10">
    <property type="entry name" value="Hypothetical Protein Pfu-838710-001"/>
    <property type="match status" value="1"/>
</dbReference>
<evidence type="ECO:0000313" key="7">
    <source>
        <dbReference type="Ensembl" id="ENSCINP00000029924.1"/>
    </source>
</evidence>
<keyword evidence="5 6" id="KW-0539">Nucleus</keyword>
<dbReference type="GO" id="GO:0070847">
    <property type="term" value="C:core mediator complex"/>
    <property type="evidence" value="ECO:0000318"/>
    <property type="project" value="GO_Central"/>
</dbReference>
<dbReference type="PANTHER" id="PTHR13321">
    <property type="entry name" value="MEDIATOR OF RNA POLYMERASE II TRANSCRIPTION, SUBUNIT 18"/>
    <property type="match status" value="1"/>
</dbReference>
<evidence type="ECO:0000313" key="8">
    <source>
        <dbReference type="Proteomes" id="UP000008144"/>
    </source>
</evidence>
<dbReference type="HOGENOM" id="CLU_084570_0_0_1"/>
<reference evidence="7" key="3">
    <citation type="submission" date="2025-09" db="UniProtKB">
        <authorList>
            <consortium name="Ensembl"/>
        </authorList>
    </citation>
    <scope>IDENTIFICATION</scope>
</reference>
<organism evidence="7 8">
    <name type="scientific">Ciona intestinalis</name>
    <name type="common">Transparent sea squirt</name>
    <name type="synonym">Ascidia intestinalis</name>
    <dbReference type="NCBI Taxonomy" id="7719"/>
    <lineage>
        <taxon>Eukaryota</taxon>
        <taxon>Metazoa</taxon>
        <taxon>Chordata</taxon>
        <taxon>Tunicata</taxon>
        <taxon>Ascidiacea</taxon>
        <taxon>Phlebobranchia</taxon>
        <taxon>Cionidae</taxon>
        <taxon>Ciona</taxon>
    </lineage>
</organism>
<reference evidence="8" key="1">
    <citation type="journal article" date="2002" name="Science">
        <title>The draft genome of Ciona intestinalis: insights into chordate and vertebrate origins.</title>
        <authorList>
            <person name="Dehal P."/>
            <person name="Satou Y."/>
            <person name="Campbell R.K."/>
            <person name="Chapman J."/>
            <person name="Degnan B."/>
            <person name="De Tomaso A."/>
            <person name="Davidson B."/>
            <person name="Di Gregorio A."/>
            <person name="Gelpke M."/>
            <person name="Goodstein D.M."/>
            <person name="Harafuji N."/>
            <person name="Hastings K.E."/>
            <person name="Ho I."/>
            <person name="Hotta K."/>
            <person name="Huang W."/>
            <person name="Kawashima T."/>
            <person name="Lemaire P."/>
            <person name="Martinez D."/>
            <person name="Meinertzhagen I.A."/>
            <person name="Necula S."/>
            <person name="Nonaka M."/>
            <person name="Putnam N."/>
            <person name="Rash S."/>
            <person name="Saiga H."/>
            <person name="Satake M."/>
            <person name="Terry A."/>
            <person name="Yamada L."/>
            <person name="Wang H.G."/>
            <person name="Awazu S."/>
            <person name="Azumi K."/>
            <person name="Boore J."/>
            <person name="Branno M."/>
            <person name="Chin-Bow S."/>
            <person name="DeSantis R."/>
            <person name="Doyle S."/>
            <person name="Francino P."/>
            <person name="Keys D.N."/>
            <person name="Haga S."/>
            <person name="Hayashi H."/>
            <person name="Hino K."/>
            <person name="Imai K.S."/>
            <person name="Inaba K."/>
            <person name="Kano S."/>
            <person name="Kobayashi K."/>
            <person name="Kobayashi M."/>
            <person name="Lee B.I."/>
            <person name="Makabe K.W."/>
            <person name="Manohar C."/>
            <person name="Matassi G."/>
            <person name="Medina M."/>
            <person name="Mochizuki Y."/>
            <person name="Mount S."/>
            <person name="Morishita T."/>
            <person name="Miura S."/>
            <person name="Nakayama A."/>
            <person name="Nishizaka S."/>
            <person name="Nomoto H."/>
            <person name="Ohta F."/>
            <person name="Oishi K."/>
            <person name="Rigoutsos I."/>
            <person name="Sano M."/>
            <person name="Sasaki A."/>
            <person name="Sasakura Y."/>
            <person name="Shoguchi E."/>
            <person name="Shin-i T."/>
            <person name="Spagnuolo A."/>
            <person name="Stainier D."/>
            <person name="Suzuki M.M."/>
            <person name="Tassy O."/>
            <person name="Takatori N."/>
            <person name="Tokuoka M."/>
            <person name="Yagi K."/>
            <person name="Yoshizaki F."/>
            <person name="Wada S."/>
            <person name="Zhang C."/>
            <person name="Hyatt P.D."/>
            <person name="Larimer F."/>
            <person name="Detter C."/>
            <person name="Doggett N."/>
            <person name="Glavina T."/>
            <person name="Hawkins T."/>
            <person name="Richardson P."/>
            <person name="Lucas S."/>
            <person name="Kohara Y."/>
            <person name="Levine M."/>
            <person name="Satoh N."/>
            <person name="Rokhsar D.S."/>
        </authorList>
    </citation>
    <scope>NUCLEOTIDE SEQUENCE [LARGE SCALE GENOMIC DNA]</scope>
</reference>
<dbReference type="GO" id="GO:0060261">
    <property type="term" value="P:positive regulation of transcription initiation by RNA polymerase II"/>
    <property type="evidence" value="ECO:0000318"/>
    <property type="project" value="GO_Central"/>
</dbReference>
<evidence type="ECO:0000256" key="1">
    <source>
        <dbReference type="ARBA" id="ARBA00004123"/>
    </source>
</evidence>